<dbReference type="PROSITE" id="PS00280">
    <property type="entry name" value="BPTI_KUNITZ_1"/>
    <property type="match status" value="2"/>
</dbReference>
<evidence type="ECO:0000256" key="6">
    <source>
        <dbReference type="ARBA" id="ARBA00022737"/>
    </source>
</evidence>
<dbReference type="GO" id="GO:0007596">
    <property type="term" value="P:blood coagulation"/>
    <property type="evidence" value="ECO:0007669"/>
    <property type="project" value="UniProtKB-KW"/>
</dbReference>
<evidence type="ECO:0000256" key="7">
    <source>
        <dbReference type="ARBA" id="ARBA00022900"/>
    </source>
</evidence>
<dbReference type="InterPro" id="IPR020901">
    <property type="entry name" value="Prtase_inh_Kunz-CS"/>
</dbReference>
<dbReference type="GO" id="GO:0004867">
    <property type="term" value="F:serine-type endopeptidase inhibitor activity"/>
    <property type="evidence" value="ECO:0007669"/>
    <property type="project" value="UniProtKB-KW"/>
</dbReference>
<keyword evidence="6" id="KW-0677">Repeat</keyword>
<gene>
    <name evidence="16" type="primary">TFPI</name>
</gene>
<name>A0A2K5UGR2_MACFA</name>
<dbReference type="Ensembl" id="ENSMFAT00000050490.2">
    <property type="protein sequence ID" value="ENSMFAP00000011573.2"/>
    <property type="gene ID" value="ENSMFAG00000016490.2"/>
</dbReference>
<dbReference type="PROSITE" id="PS50279">
    <property type="entry name" value="BPTI_KUNITZ_2"/>
    <property type="match status" value="2"/>
</dbReference>
<reference evidence="16" key="3">
    <citation type="submission" date="2025-09" db="UniProtKB">
        <authorList>
            <consortium name="Ensembl"/>
        </authorList>
    </citation>
    <scope>IDENTIFICATION</scope>
</reference>
<keyword evidence="9" id="KW-1015">Disulfide bond</keyword>
<evidence type="ECO:0000256" key="2">
    <source>
        <dbReference type="ARBA" id="ARBA00022525"/>
    </source>
</evidence>
<organism evidence="16 17">
    <name type="scientific">Macaca fascicularis</name>
    <name type="common">Crab-eating macaque</name>
    <name type="synonym">Cynomolgus monkey</name>
    <dbReference type="NCBI Taxonomy" id="9541"/>
    <lineage>
        <taxon>Eukaryota</taxon>
        <taxon>Metazoa</taxon>
        <taxon>Chordata</taxon>
        <taxon>Craniata</taxon>
        <taxon>Vertebrata</taxon>
        <taxon>Euteleostomi</taxon>
        <taxon>Mammalia</taxon>
        <taxon>Eutheria</taxon>
        <taxon>Euarchontoglires</taxon>
        <taxon>Primates</taxon>
        <taxon>Haplorrhini</taxon>
        <taxon>Catarrhini</taxon>
        <taxon>Cercopithecidae</taxon>
        <taxon>Cercopithecinae</taxon>
        <taxon>Macaca</taxon>
    </lineage>
</organism>
<dbReference type="SUPFAM" id="SSF57362">
    <property type="entry name" value="BPTI-like"/>
    <property type="match status" value="2"/>
</dbReference>
<dbReference type="InterPro" id="IPR050098">
    <property type="entry name" value="TFPI/VKTCI-like"/>
</dbReference>
<accession>A0A2K5UGR2</accession>
<feature type="domain" description="BPTI/Kunitz inhibitor" evidence="15">
    <location>
        <begin position="78"/>
        <end position="128"/>
    </location>
</feature>
<keyword evidence="17" id="KW-1185">Reference proteome</keyword>
<comment type="function">
    <text evidence="11">Inhibits factor X (X(a)) directly and, in a Xa-dependent way, inhibits VIIa/tissue factor activity, presumably by forming a quaternary Xa/LACI/VIIa/TF complex. It possesses an antithrombotic action and also the ability to associate with lipoproteins in plasma.</text>
</comment>
<dbReference type="CTD" id="7035"/>
<dbReference type="CDD" id="cd22614">
    <property type="entry name" value="Kunitz_TFPI1_2-like"/>
    <property type="match status" value="1"/>
</dbReference>
<proteinExistence type="predicted"/>
<reference evidence="16 17" key="1">
    <citation type="submission" date="2013-03" db="EMBL/GenBank/DDBJ databases">
        <authorList>
            <person name="Warren W."/>
            <person name="Wilson R.K."/>
        </authorList>
    </citation>
    <scope>NUCLEOTIDE SEQUENCE</scope>
</reference>
<evidence type="ECO:0000256" key="10">
    <source>
        <dbReference type="ARBA" id="ARBA00023180"/>
    </source>
</evidence>
<keyword evidence="7" id="KW-0722">Serine protease inhibitor</keyword>
<dbReference type="InterPro" id="IPR002223">
    <property type="entry name" value="Kunitz_BPTI"/>
</dbReference>
<evidence type="ECO:0000313" key="17">
    <source>
        <dbReference type="Proteomes" id="UP000233100"/>
    </source>
</evidence>
<evidence type="ECO:0000256" key="4">
    <source>
        <dbReference type="ARBA" id="ARBA00022696"/>
    </source>
</evidence>
<dbReference type="FunFam" id="4.10.410.10:FF:000004">
    <property type="entry name" value="Tissue factor pathway inhibitor"/>
    <property type="match status" value="1"/>
</dbReference>
<keyword evidence="5" id="KW-0732">Signal</keyword>
<protein>
    <recommendedName>
        <fullName evidence="12">Tissue factor pathway inhibitor</fullName>
    </recommendedName>
    <alternativeName>
        <fullName evidence="13">Extrinsic pathway inhibitor</fullName>
    </alternativeName>
    <alternativeName>
        <fullName evidence="14">Lipoprotein-associated coagulation inhibitor</fullName>
    </alternativeName>
</protein>
<dbReference type="GO" id="GO:0005615">
    <property type="term" value="C:extracellular space"/>
    <property type="evidence" value="ECO:0007669"/>
    <property type="project" value="TreeGrafter"/>
</dbReference>
<dbReference type="FunFam" id="4.10.410.10:FF:000012">
    <property type="entry name" value="Tissue factor pathway inhibitor"/>
    <property type="match status" value="1"/>
</dbReference>
<keyword evidence="8" id="KW-0094">Blood coagulation</keyword>
<evidence type="ECO:0000259" key="15">
    <source>
        <dbReference type="PROSITE" id="PS50279"/>
    </source>
</evidence>
<evidence type="ECO:0000256" key="13">
    <source>
        <dbReference type="ARBA" id="ARBA00081110"/>
    </source>
</evidence>
<evidence type="ECO:0000256" key="9">
    <source>
        <dbReference type="ARBA" id="ARBA00023157"/>
    </source>
</evidence>
<dbReference type="GeneTree" id="ENSGT00940000160767"/>
<evidence type="ECO:0000256" key="14">
    <source>
        <dbReference type="ARBA" id="ARBA00081787"/>
    </source>
</evidence>
<dbReference type="Bgee" id="ENSMFAG00000016490">
    <property type="expression patterns" value="Expressed in lung and 13 other cell types or tissues"/>
</dbReference>
<dbReference type="Pfam" id="PF00014">
    <property type="entry name" value="Kunitz_BPTI"/>
    <property type="match status" value="2"/>
</dbReference>
<evidence type="ECO:0000256" key="8">
    <source>
        <dbReference type="ARBA" id="ARBA00023084"/>
    </source>
</evidence>
<evidence type="ECO:0000256" key="11">
    <source>
        <dbReference type="ARBA" id="ARBA00057773"/>
    </source>
</evidence>
<keyword evidence="2" id="KW-0964">Secreted</keyword>
<comment type="subcellular location">
    <subcellularLocation>
        <location evidence="1">Secreted</location>
    </subcellularLocation>
</comment>
<dbReference type="PRINTS" id="PR00759">
    <property type="entry name" value="BASICPTASE"/>
</dbReference>
<dbReference type="SMART" id="SM00131">
    <property type="entry name" value="KU"/>
    <property type="match status" value="2"/>
</dbReference>
<evidence type="ECO:0000256" key="5">
    <source>
        <dbReference type="ARBA" id="ARBA00022729"/>
    </source>
</evidence>
<evidence type="ECO:0000313" key="16">
    <source>
        <dbReference type="Ensembl" id="ENSMFAP00000011573.2"/>
    </source>
</evidence>
<dbReference type="Proteomes" id="UP000233100">
    <property type="component" value="Chromosome 12"/>
</dbReference>
<dbReference type="PANTHER" id="PTHR10083">
    <property type="entry name" value="KUNITZ-TYPE PROTEASE INHIBITOR-RELATED"/>
    <property type="match status" value="1"/>
</dbReference>
<dbReference type="PANTHER" id="PTHR10083:SF328">
    <property type="entry name" value="TISSUE FACTOR PATHWAY INHIBITOR"/>
    <property type="match status" value="1"/>
</dbReference>
<dbReference type="InterPro" id="IPR036880">
    <property type="entry name" value="Kunitz_BPTI_sf"/>
</dbReference>
<dbReference type="Gene3D" id="4.10.410.10">
    <property type="entry name" value="Pancreatic trypsin inhibitor Kunitz domain"/>
    <property type="match status" value="2"/>
</dbReference>
<keyword evidence="3" id="KW-0646">Protease inhibitor</keyword>
<dbReference type="AlphaFoldDB" id="A0A2K5UGR2"/>
<dbReference type="CDD" id="cd22613">
    <property type="entry name" value="Kunitz_TFPI1_1-like"/>
    <property type="match status" value="1"/>
</dbReference>
<evidence type="ECO:0000256" key="12">
    <source>
        <dbReference type="ARBA" id="ARBA00073658"/>
    </source>
</evidence>
<reference evidence="16" key="2">
    <citation type="submission" date="2025-08" db="UniProtKB">
        <authorList>
            <consortium name="Ensembl"/>
        </authorList>
    </citation>
    <scope>IDENTIFICATION</scope>
</reference>
<evidence type="ECO:0000256" key="1">
    <source>
        <dbReference type="ARBA" id="ARBA00004613"/>
    </source>
</evidence>
<evidence type="ECO:0000256" key="3">
    <source>
        <dbReference type="ARBA" id="ARBA00022690"/>
    </source>
</evidence>
<keyword evidence="4" id="KW-0356">Hemostasis</keyword>
<sequence length="275" mass="31322">MFNLGECGLASIPITRGICFSICEMIYTMKKVHALWVSICLMLNLAPAPLNADSEEDEEYTIITDTELPPLKLMHSFCAFKPDDGPCKAIMKRFFFNIFTRQCEEFIYGGCGGNQNRFESMEECKKVCTRDNVHRIIQTALQQEKPDFCFLEEDPGICRGYITRYFYNNQSKQCERFKYGGCLGNMNNFETLEECKNTCEDGLNGFQVDNYGTQLNAVNNSQTPQSTKVPSFFVTKEGTNDGWKNAAHIYQVFLNAFCIHASMFFLGLDSILCLC</sequence>
<keyword evidence="10" id="KW-0325">Glycoprotein</keyword>
<feature type="domain" description="BPTI/Kunitz inhibitor" evidence="15">
    <location>
        <begin position="149"/>
        <end position="199"/>
    </location>
</feature>
<dbReference type="GeneID" id="102119734"/>
<dbReference type="RefSeq" id="XP_015287954.2">
    <property type="nucleotide sequence ID" value="XM_015432468.3"/>
</dbReference>